<dbReference type="CDD" id="cd00067">
    <property type="entry name" value="GAL4"/>
    <property type="match status" value="1"/>
</dbReference>
<dbReference type="InterPro" id="IPR007219">
    <property type="entry name" value="XnlR_reg_dom"/>
</dbReference>
<evidence type="ECO:0000256" key="2">
    <source>
        <dbReference type="ARBA" id="ARBA00022723"/>
    </source>
</evidence>
<dbReference type="Gene3D" id="4.10.240.10">
    <property type="entry name" value="Zn(2)-C6 fungal-type DNA-binding domain"/>
    <property type="match status" value="1"/>
</dbReference>
<dbReference type="Proteomes" id="UP001187734">
    <property type="component" value="Unassembled WGS sequence"/>
</dbReference>
<keyword evidence="7" id="KW-1185">Reference proteome</keyword>
<organism evidence="6 7">
    <name type="scientific">Fusarium torulosum</name>
    <dbReference type="NCBI Taxonomy" id="33205"/>
    <lineage>
        <taxon>Eukaryota</taxon>
        <taxon>Fungi</taxon>
        <taxon>Dikarya</taxon>
        <taxon>Ascomycota</taxon>
        <taxon>Pezizomycotina</taxon>
        <taxon>Sordariomycetes</taxon>
        <taxon>Hypocreomycetidae</taxon>
        <taxon>Hypocreales</taxon>
        <taxon>Nectriaceae</taxon>
        <taxon>Fusarium</taxon>
    </lineage>
</organism>
<evidence type="ECO:0000256" key="1">
    <source>
        <dbReference type="ARBA" id="ARBA00004123"/>
    </source>
</evidence>
<name>A0AAE8LY16_9HYPO</name>
<dbReference type="Pfam" id="PF04082">
    <property type="entry name" value="Fungal_trans"/>
    <property type="match status" value="1"/>
</dbReference>
<evidence type="ECO:0000313" key="6">
    <source>
        <dbReference type="EMBL" id="SPJ70627.1"/>
    </source>
</evidence>
<dbReference type="PROSITE" id="PS50048">
    <property type="entry name" value="ZN2_CY6_FUNGAL_2"/>
    <property type="match status" value="1"/>
</dbReference>
<feature type="region of interest" description="Disordered" evidence="4">
    <location>
        <begin position="84"/>
        <end position="122"/>
    </location>
</feature>
<dbReference type="GO" id="GO:0000981">
    <property type="term" value="F:DNA-binding transcription factor activity, RNA polymerase II-specific"/>
    <property type="evidence" value="ECO:0007669"/>
    <property type="project" value="InterPro"/>
</dbReference>
<dbReference type="InterPro" id="IPR050613">
    <property type="entry name" value="Sec_Metabolite_Reg"/>
</dbReference>
<comment type="caution">
    <text evidence="6">The sequence shown here is derived from an EMBL/GenBank/DDBJ whole genome shotgun (WGS) entry which is preliminary data.</text>
</comment>
<reference evidence="6" key="1">
    <citation type="submission" date="2018-03" db="EMBL/GenBank/DDBJ databases">
        <authorList>
            <person name="Guldener U."/>
        </authorList>
    </citation>
    <scope>NUCLEOTIDE SEQUENCE</scope>
</reference>
<feature type="domain" description="Zn(2)-C6 fungal-type" evidence="5">
    <location>
        <begin position="21"/>
        <end position="49"/>
    </location>
</feature>
<keyword evidence="3" id="KW-0539">Nucleus</keyword>
<gene>
    <name evidence="6" type="ORF">FTOL_00355</name>
</gene>
<dbReference type="SMART" id="SM00066">
    <property type="entry name" value="GAL4"/>
    <property type="match status" value="1"/>
</dbReference>
<dbReference type="GO" id="GO:0008270">
    <property type="term" value="F:zinc ion binding"/>
    <property type="evidence" value="ECO:0007669"/>
    <property type="project" value="InterPro"/>
</dbReference>
<dbReference type="GO" id="GO:0006351">
    <property type="term" value="P:DNA-templated transcription"/>
    <property type="evidence" value="ECO:0007669"/>
    <property type="project" value="InterPro"/>
</dbReference>
<dbReference type="GO" id="GO:0003677">
    <property type="term" value="F:DNA binding"/>
    <property type="evidence" value="ECO:0007669"/>
    <property type="project" value="InterPro"/>
</dbReference>
<dbReference type="AlphaFoldDB" id="A0AAE8LY16"/>
<dbReference type="CDD" id="cd12148">
    <property type="entry name" value="fungal_TF_MHR"/>
    <property type="match status" value="1"/>
</dbReference>
<dbReference type="PANTHER" id="PTHR31001:SF45">
    <property type="entry name" value="ZN(II)2CYS6 TRANSCRIPTION FACTOR (EUROFUNG)"/>
    <property type="match status" value="1"/>
</dbReference>
<evidence type="ECO:0000313" key="7">
    <source>
        <dbReference type="Proteomes" id="UP001187734"/>
    </source>
</evidence>
<dbReference type="SMART" id="SM00906">
    <property type="entry name" value="Fungal_trans"/>
    <property type="match status" value="1"/>
</dbReference>
<dbReference type="EMBL" id="ONZP01000016">
    <property type="protein sequence ID" value="SPJ70627.1"/>
    <property type="molecule type" value="Genomic_DNA"/>
</dbReference>
<comment type="subcellular location">
    <subcellularLocation>
        <location evidence="1">Nucleus</location>
    </subcellularLocation>
</comment>
<dbReference type="PANTHER" id="PTHR31001">
    <property type="entry name" value="UNCHARACTERIZED TRANSCRIPTIONAL REGULATORY PROTEIN"/>
    <property type="match status" value="1"/>
</dbReference>
<protein>
    <submittedName>
        <fullName evidence="6">Related to C6 transcription factor</fullName>
    </submittedName>
</protein>
<dbReference type="InterPro" id="IPR001138">
    <property type="entry name" value="Zn2Cys6_DnaBD"/>
</dbReference>
<dbReference type="SUPFAM" id="SSF57701">
    <property type="entry name" value="Zn2/Cys6 DNA-binding domain"/>
    <property type="match status" value="1"/>
</dbReference>
<dbReference type="InterPro" id="IPR036864">
    <property type="entry name" value="Zn2-C6_fun-type_DNA-bd_sf"/>
</dbReference>
<evidence type="ECO:0000256" key="3">
    <source>
        <dbReference type="ARBA" id="ARBA00023242"/>
    </source>
</evidence>
<proteinExistence type="predicted"/>
<feature type="compositionally biased region" description="Basic and acidic residues" evidence="4">
    <location>
        <begin position="103"/>
        <end position="122"/>
    </location>
</feature>
<keyword evidence="2" id="KW-0479">Metal-binding</keyword>
<sequence>MSTSTQPTPDTPRHKPQRVLACVLCQQRKVKCDRTFPCSTCIKHGAQCVPATQPRQRKRRFPERELLERLKKYEAIMRQNNVKFDAIDDEPNNTEKSSPNEYYFDHEQGDDESSRARSEETNEAKDIWKAMRQGYRDPHDTFYDTILNTHDQSFTNDEDMLLGSRQTAVELSTLHPEPAHLFRLWQVYLDNVNPLLKVTHTPTLQGRIVEAASNLKDTPPTLEALMFGIYCVAVLSLCEEDCQTMFKQSKVQLSTRFQFGCQQALVNSQFLRTSSRDCLTALFLYLVSLRSATHPKSISSMLAMAIRIAERMGLPIEARNIKCSVLEAELRRRLWWSLVLFDSRVSALADHKMTTLVPGWDCALPTNVSDSELREETKTPPKSQEQATEAIFAVVRSEIGDCIRNSPFYIEFTNPAVKPLAKKLPEDSDAVLEKELEDKYFRFCDAENRVHFMTIWTARVSIANRRLMSDYLLLLDSSIKYTPAHQEAAVGQAITWLESDTKLATSPLTKGFRWFNQMYFPFPAYVRIVQYVKGQPSSSETERGWRAMHENYAARCQADPLVYTPMFIPFSNIIMGAWDAVKTNYEKAGKEVKPPELVEFISEKVAEMALNNTEQAGEQSEGLAGMSMDDMDMPMSFGFGDPGMLFGQGTFGGCDSTSYMPDHAPVALNMSQLNWGSMSWGSGGSGTF</sequence>
<dbReference type="GO" id="GO:0005634">
    <property type="term" value="C:nucleus"/>
    <property type="evidence" value="ECO:0007669"/>
    <property type="project" value="UniProtKB-SubCell"/>
</dbReference>
<accession>A0AAE8LY16</accession>
<evidence type="ECO:0000256" key="4">
    <source>
        <dbReference type="SAM" id="MobiDB-lite"/>
    </source>
</evidence>
<evidence type="ECO:0000259" key="5">
    <source>
        <dbReference type="PROSITE" id="PS50048"/>
    </source>
</evidence>
<dbReference type="Pfam" id="PF00172">
    <property type="entry name" value="Zn_clus"/>
    <property type="match status" value="1"/>
</dbReference>